<sequence>MELVGVGRLQEVYTMPTLKVTVGERDRLNQRTRSRIKAAQEGEDLDDAQPVLNFGSYTELSRLLSPKNLELLEAISKHQPESIREAADLVERDYKQVHRNLSELEDIGVIEFENGGPGQAKKPKLAYDGLEIDIPFAGSNGSVGAAAP</sequence>
<dbReference type="AlphaFoldDB" id="A0A1I0HJ32"/>
<keyword evidence="4" id="KW-1185">Reference proteome</keyword>
<reference evidence="4" key="1">
    <citation type="submission" date="2016-10" db="EMBL/GenBank/DDBJ databases">
        <authorList>
            <person name="Varghese N."/>
            <person name="Submissions S."/>
        </authorList>
    </citation>
    <scope>NUCLEOTIDE SEQUENCE [LARGE SCALE GENOMIC DNA]</scope>
    <source>
        <strain evidence="4">CDM_6</strain>
    </source>
</reference>
<evidence type="ECO:0000313" key="2">
    <source>
        <dbReference type="EMBL" id="RZV06705.1"/>
    </source>
</evidence>
<evidence type="ECO:0000313" key="5">
    <source>
        <dbReference type="Proteomes" id="UP000291097"/>
    </source>
</evidence>
<gene>
    <name evidence="1" type="ORF">BDK88_3514</name>
    <name evidence="2" type="ORF">BDK88_3734</name>
    <name evidence="3" type="ORF">SAMN04488694_1145</name>
</gene>
<dbReference type="Proteomes" id="UP000291097">
    <property type="component" value="Unassembled WGS sequence"/>
</dbReference>
<proteinExistence type="predicted"/>
<reference evidence="3" key="2">
    <citation type="submission" date="2016-10" db="EMBL/GenBank/DDBJ databases">
        <authorList>
            <person name="de Groot N.N."/>
        </authorList>
    </citation>
    <scope>NUCLEOTIDE SEQUENCE [LARGE SCALE GENOMIC DNA]</scope>
    <source>
        <strain evidence="3">CDM_6</strain>
    </source>
</reference>
<dbReference type="SUPFAM" id="SSF46785">
    <property type="entry name" value="Winged helix' DNA-binding domain"/>
    <property type="match status" value="1"/>
</dbReference>
<dbReference type="EMBL" id="FOIC01000014">
    <property type="protein sequence ID" value="SET83832.1"/>
    <property type="molecule type" value="Genomic_DNA"/>
</dbReference>
<dbReference type="Proteomes" id="UP000199320">
    <property type="component" value="Unassembled WGS sequence"/>
</dbReference>
<reference evidence="1 5" key="3">
    <citation type="submission" date="2019-02" db="EMBL/GenBank/DDBJ databases">
        <title>Genomic Encyclopedia of Archaeal and Bacterial Type Strains, Phase II (KMG-II): from individual species to whole genera.</title>
        <authorList>
            <person name="Goeker M."/>
        </authorList>
    </citation>
    <scope>NUCLEOTIDE SEQUENCE [LARGE SCALE GENOMIC DNA]</scope>
    <source>
        <strain evidence="1 5">DSM 18328</strain>
    </source>
</reference>
<dbReference type="STRING" id="392421.SAMN04488694_1145"/>
<evidence type="ECO:0000313" key="4">
    <source>
        <dbReference type="Proteomes" id="UP000199320"/>
    </source>
</evidence>
<dbReference type="InterPro" id="IPR036390">
    <property type="entry name" value="WH_DNA-bd_sf"/>
</dbReference>
<name>A0A1I0HJ32_9EURY</name>
<dbReference type="EMBL" id="SHMP01000007">
    <property type="protein sequence ID" value="RZV06503.1"/>
    <property type="molecule type" value="Genomic_DNA"/>
</dbReference>
<organism evidence="3 4">
    <name type="scientific">Natrinema hispanicum</name>
    <dbReference type="NCBI Taxonomy" id="392421"/>
    <lineage>
        <taxon>Archaea</taxon>
        <taxon>Methanobacteriati</taxon>
        <taxon>Methanobacteriota</taxon>
        <taxon>Stenosarchaea group</taxon>
        <taxon>Halobacteria</taxon>
        <taxon>Halobacteriales</taxon>
        <taxon>Natrialbaceae</taxon>
        <taxon>Natrinema</taxon>
    </lineage>
</organism>
<evidence type="ECO:0000313" key="3">
    <source>
        <dbReference type="EMBL" id="SET83832.1"/>
    </source>
</evidence>
<protein>
    <submittedName>
        <fullName evidence="3">Predicted transcriptional regulator</fullName>
    </submittedName>
    <submittedName>
        <fullName evidence="1">Putative transcriptional regulator</fullName>
    </submittedName>
</protein>
<dbReference type="EMBL" id="SHMP01000007">
    <property type="protein sequence ID" value="RZV06705.1"/>
    <property type="molecule type" value="Genomic_DNA"/>
</dbReference>
<dbReference type="Pfam" id="PF25212">
    <property type="entry name" value="HVO_A0114"/>
    <property type="match status" value="1"/>
</dbReference>
<accession>A0A1I0HJ32</accession>
<evidence type="ECO:0000313" key="1">
    <source>
        <dbReference type="EMBL" id="RZV06503.1"/>
    </source>
</evidence>